<sequence>MSPSKAVVVLGMHRSGTSCLAGCLEEAGLYLGPVNTKAPHNARGNRENRAIMDLNDEVLRANGGAWDRPPAAVRWDESQRRRRDGIIAAYPTHDIWGFKEPRTLLTLEGWLEALPMPSCVGTFRHPTAVAESLLQRNKFAPEKAYALWLAYNRRLLAYWERFRFPIICFDWEPPQYAERLAKIAGKLGLADPPRGSSFFTSALRRHHGRMERELPAEVRALYETLWEIAS</sequence>
<dbReference type="STRING" id="472759.Nhal_3674"/>
<evidence type="ECO:0000313" key="1">
    <source>
        <dbReference type="EMBL" id="ADE16694.1"/>
    </source>
</evidence>
<proteinExistence type="predicted"/>
<name>D5C2L9_NITHN</name>
<dbReference type="KEGG" id="nhl:Nhal_3674"/>
<dbReference type="HOGENOM" id="CLU_083899_0_0_6"/>
<dbReference type="EMBL" id="CP001798">
    <property type="protein sequence ID" value="ADE16694.1"/>
    <property type="molecule type" value="Genomic_DNA"/>
</dbReference>
<dbReference type="eggNOG" id="COG3551">
    <property type="taxonomic scope" value="Bacteria"/>
</dbReference>
<dbReference type="Proteomes" id="UP000001844">
    <property type="component" value="Chromosome"/>
</dbReference>
<dbReference type="Gene3D" id="3.40.50.300">
    <property type="entry name" value="P-loop containing nucleotide triphosphate hydrolases"/>
    <property type="match status" value="1"/>
</dbReference>
<dbReference type="AlphaFoldDB" id="D5C2L9"/>
<evidence type="ECO:0008006" key="3">
    <source>
        <dbReference type="Google" id="ProtNLM"/>
    </source>
</evidence>
<gene>
    <name evidence="1" type="ordered locus">Nhal_3674</name>
</gene>
<keyword evidence="2" id="KW-1185">Reference proteome</keyword>
<dbReference type="OrthoDB" id="9179784at2"/>
<evidence type="ECO:0000313" key="2">
    <source>
        <dbReference type="Proteomes" id="UP000001844"/>
    </source>
</evidence>
<dbReference type="SUPFAM" id="SSF52540">
    <property type="entry name" value="P-loop containing nucleoside triphosphate hydrolases"/>
    <property type="match status" value="1"/>
</dbReference>
<reference evidence="2" key="1">
    <citation type="submission" date="2010-04" db="EMBL/GenBank/DDBJ databases">
        <title>Complete genome sequence of Nitrosococcus halophilus Nc4, a salt-adapted, aerobic obligate ammonia-oxidizing sulfur purple bacterium.</title>
        <authorList>
            <consortium name="US DOE Joint Genome Institute"/>
            <person name="Campbell M.A."/>
            <person name="Malfatti S.A."/>
            <person name="Chain P.S.G."/>
            <person name="Heidelberg J.F."/>
            <person name="Ward B.B."/>
            <person name="Klotz M.G."/>
        </authorList>
    </citation>
    <scope>NUCLEOTIDE SEQUENCE [LARGE SCALE GENOMIC DNA]</scope>
    <source>
        <strain evidence="2">Nc4</strain>
    </source>
</reference>
<protein>
    <recommendedName>
        <fullName evidence="3">Sulfotransferase family protein</fullName>
    </recommendedName>
</protein>
<dbReference type="RefSeq" id="WP_013034543.1">
    <property type="nucleotide sequence ID" value="NC_013960.1"/>
</dbReference>
<dbReference type="InterPro" id="IPR027417">
    <property type="entry name" value="P-loop_NTPase"/>
</dbReference>
<accession>D5C2L9</accession>
<organism evidence="1 2">
    <name type="scientific">Nitrosococcus halophilus (strain Nc4)</name>
    <dbReference type="NCBI Taxonomy" id="472759"/>
    <lineage>
        <taxon>Bacteria</taxon>
        <taxon>Pseudomonadati</taxon>
        <taxon>Pseudomonadota</taxon>
        <taxon>Gammaproteobacteria</taxon>
        <taxon>Chromatiales</taxon>
        <taxon>Chromatiaceae</taxon>
        <taxon>Nitrosococcus</taxon>
    </lineage>
</organism>